<reference evidence="1" key="1">
    <citation type="submission" date="2019-08" db="EMBL/GenBank/DDBJ databases">
        <authorList>
            <person name="Kucharzyk K."/>
            <person name="Murdoch R.W."/>
            <person name="Higgins S."/>
            <person name="Loffler F."/>
        </authorList>
    </citation>
    <scope>NUCLEOTIDE SEQUENCE</scope>
</reference>
<protein>
    <submittedName>
        <fullName evidence="1">Uncharacterized protein</fullName>
    </submittedName>
</protein>
<gene>
    <name evidence="1" type="ORF">SDC9_80019</name>
</gene>
<accession>A0A644Z5R5</accession>
<sequence length="74" mass="8627">MIYNMQTFPMTTTITVNYSHLQDITTMILYLLLSTSLAIQRTLHLIFPNIFLLTGKFKKKQIRNLLICGAEMNF</sequence>
<organism evidence="1">
    <name type="scientific">bioreactor metagenome</name>
    <dbReference type="NCBI Taxonomy" id="1076179"/>
    <lineage>
        <taxon>unclassified sequences</taxon>
        <taxon>metagenomes</taxon>
        <taxon>ecological metagenomes</taxon>
    </lineage>
</organism>
<proteinExistence type="predicted"/>
<comment type="caution">
    <text evidence="1">The sequence shown here is derived from an EMBL/GenBank/DDBJ whole genome shotgun (WGS) entry which is preliminary data.</text>
</comment>
<name>A0A644Z5R5_9ZZZZ</name>
<dbReference type="AlphaFoldDB" id="A0A644Z5R5"/>
<evidence type="ECO:0000313" key="1">
    <source>
        <dbReference type="EMBL" id="MPM33444.1"/>
    </source>
</evidence>
<dbReference type="EMBL" id="VSSQ01006661">
    <property type="protein sequence ID" value="MPM33444.1"/>
    <property type="molecule type" value="Genomic_DNA"/>
</dbReference>